<feature type="signal peptide" evidence="5">
    <location>
        <begin position="1"/>
        <end position="21"/>
    </location>
</feature>
<evidence type="ECO:0000256" key="1">
    <source>
        <dbReference type="ARBA" id="ARBA00004196"/>
    </source>
</evidence>
<accession>A0AAJ2JVQ0</accession>
<dbReference type="EMBL" id="JAVYAA010000001">
    <property type="protein sequence ID" value="MDT8975740.1"/>
    <property type="molecule type" value="Genomic_DNA"/>
</dbReference>
<reference evidence="7" key="1">
    <citation type="submission" date="2023-09" db="EMBL/GenBank/DDBJ databases">
        <title>Paenibacillus sp. chi10 Genome sequencing and assembly.</title>
        <authorList>
            <person name="Kim I."/>
        </authorList>
    </citation>
    <scope>NUCLEOTIDE SEQUENCE [LARGE SCALE GENOMIC DNA]</scope>
    <source>
        <strain evidence="7">chi10</strain>
    </source>
</reference>
<dbReference type="Gene3D" id="3.40.190.10">
    <property type="entry name" value="Periplasmic binding protein-like II"/>
    <property type="match status" value="1"/>
</dbReference>
<dbReference type="Proteomes" id="UP001250538">
    <property type="component" value="Unassembled WGS sequence"/>
</dbReference>
<keyword evidence="3" id="KW-0813">Transport</keyword>
<dbReference type="Pfam" id="PF01547">
    <property type="entry name" value="SBP_bac_1"/>
    <property type="match status" value="1"/>
</dbReference>
<keyword evidence="7" id="KW-1185">Reference proteome</keyword>
<dbReference type="PROSITE" id="PS51257">
    <property type="entry name" value="PROKAR_LIPOPROTEIN"/>
    <property type="match status" value="1"/>
</dbReference>
<dbReference type="InterPro" id="IPR006059">
    <property type="entry name" value="SBP"/>
</dbReference>
<comment type="similarity">
    <text evidence="2">Belongs to the bacterial solute-binding protein 1 family.</text>
</comment>
<protein>
    <submittedName>
        <fullName evidence="6">Extracellular solute-binding protein</fullName>
    </submittedName>
</protein>
<evidence type="ECO:0000256" key="5">
    <source>
        <dbReference type="SAM" id="SignalP"/>
    </source>
</evidence>
<dbReference type="PANTHER" id="PTHR43649">
    <property type="entry name" value="ARABINOSE-BINDING PROTEIN-RELATED"/>
    <property type="match status" value="1"/>
</dbReference>
<organism evidence="6 7">
    <name type="scientific">Paenibacillus suaedae</name>
    <dbReference type="NCBI Taxonomy" id="3077233"/>
    <lineage>
        <taxon>Bacteria</taxon>
        <taxon>Bacillati</taxon>
        <taxon>Bacillota</taxon>
        <taxon>Bacilli</taxon>
        <taxon>Bacillales</taxon>
        <taxon>Paenibacillaceae</taxon>
        <taxon>Paenibacillus</taxon>
    </lineage>
</organism>
<name>A0AAJ2JVQ0_9BACL</name>
<feature type="chain" id="PRO_5042495293" evidence="5">
    <location>
        <begin position="22"/>
        <end position="433"/>
    </location>
</feature>
<sequence>MKKCFCILFIGILTLSMTACGSGGSNESASTEKPEIKEGKTIVTLALQLWPTQSSTFYKTIEKKVEEKYPDIDLQLQISDDFEKYQKTTNAALLSGKGPDIFEISNLPIEDYVNKKLVLNMDELIEQDKTVNKSDLQMNILDAVKLNGGSYAMPLGFTLRTFVGDGDILKNANVDDKNWTWKEFEEISKKLGDSGSERRYALANDPPELILQELIVDKYTEFVDPTAKKAKFDSPLFLETMQQIKKMFDDKVMTSEPADIGKQMFYSTVLQSPAELINGPHLLFSDPKLLQKPEQKGGTRIVVASRFAINAKSPVKEEAWKVIAYLLSEEVQSLQEREGFSLLKSVNEKQLNDIQEQVKSGTYKLPDGKAPKVSDEEFTQFKQFINTADNYSDADGRVISIIGDEVRSFFSGQKSAEEVAKLIQNKVTTLLNE</sequence>
<evidence type="ECO:0000256" key="2">
    <source>
        <dbReference type="ARBA" id="ARBA00008520"/>
    </source>
</evidence>
<proteinExistence type="inferred from homology"/>
<dbReference type="GO" id="GO:0030313">
    <property type="term" value="C:cell envelope"/>
    <property type="evidence" value="ECO:0007669"/>
    <property type="project" value="UniProtKB-SubCell"/>
</dbReference>
<evidence type="ECO:0000313" key="7">
    <source>
        <dbReference type="Proteomes" id="UP001250538"/>
    </source>
</evidence>
<keyword evidence="4 5" id="KW-0732">Signal</keyword>
<dbReference type="SUPFAM" id="SSF53850">
    <property type="entry name" value="Periplasmic binding protein-like II"/>
    <property type="match status" value="1"/>
</dbReference>
<evidence type="ECO:0000256" key="4">
    <source>
        <dbReference type="ARBA" id="ARBA00022729"/>
    </source>
</evidence>
<dbReference type="InterPro" id="IPR050490">
    <property type="entry name" value="Bact_solute-bd_prot1"/>
</dbReference>
<comment type="caution">
    <text evidence="6">The sequence shown here is derived from an EMBL/GenBank/DDBJ whole genome shotgun (WGS) entry which is preliminary data.</text>
</comment>
<dbReference type="AlphaFoldDB" id="A0AAJ2JVQ0"/>
<evidence type="ECO:0000313" key="6">
    <source>
        <dbReference type="EMBL" id="MDT8975740.1"/>
    </source>
</evidence>
<dbReference type="RefSeq" id="WP_315743888.1">
    <property type="nucleotide sequence ID" value="NZ_JAVYAA010000001.1"/>
</dbReference>
<dbReference type="PANTHER" id="PTHR43649:SF31">
    <property type="entry name" value="SN-GLYCEROL-3-PHOSPHATE-BINDING PERIPLASMIC PROTEIN UGPB"/>
    <property type="match status" value="1"/>
</dbReference>
<gene>
    <name evidence="6" type="ORF">RQP50_05745</name>
</gene>
<comment type="subcellular location">
    <subcellularLocation>
        <location evidence="1">Cell envelope</location>
    </subcellularLocation>
</comment>
<evidence type="ECO:0000256" key="3">
    <source>
        <dbReference type="ARBA" id="ARBA00022448"/>
    </source>
</evidence>